<evidence type="ECO:0000259" key="2">
    <source>
        <dbReference type="Pfam" id="PF17919"/>
    </source>
</evidence>
<dbReference type="Pfam" id="PF17919">
    <property type="entry name" value="RT_RNaseH_2"/>
    <property type="match status" value="1"/>
</dbReference>
<reference evidence="3" key="1">
    <citation type="submission" date="2018-05" db="EMBL/GenBank/DDBJ databases">
        <title>Draft genome of Mucuna pruriens seed.</title>
        <authorList>
            <person name="Nnadi N.E."/>
            <person name="Vos R."/>
            <person name="Hasami M.H."/>
            <person name="Devisetty U.K."/>
            <person name="Aguiy J.C."/>
        </authorList>
    </citation>
    <scope>NUCLEOTIDE SEQUENCE [LARGE SCALE GENOMIC DNA]</scope>
    <source>
        <strain evidence="3">JCA_2017</strain>
    </source>
</reference>
<comment type="caution">
    <text evidence="3">The sequence shown here is derived from an EMBL/GenBank/DDBJ whole genome shotgun (WGS) entry which is preliminary data.</text>
</comment>
<keyword evidence="4" id="KW-1185">Reference proteome</keyword>
<protein>
    <submittedName>
        <fullName evidence="3">Retrovirus-related Pol polyprotein</fullName>
    </submittedName>
</protein>
<accession>A0A371GMP8</accession>
<dbReference type="Gene3D" id="3.10.10.10">
    <property type="entry name" value="HIV Type 1 Reverse Transcriptase, subunit A, domain 1"/>
    <property type="match status" value="1"/>
</dbReference>
<feature type="non-terminal residue" evidence="3">
    <location>
        <position position="1"/>
    </location>
</feature>
<dbReference type="Pfam" id="PF00078">
    <property type="entry name" value="RVT_1"/>
    <property type="match status" value="1"/>
</dbReference>
<dbReference type="InterPro" id="IPR041577">
    <property type="entry name" value="RT_RNaseH_2"/>
</dbReference>
<dbReference type="AlphaFoldDB" id="A0A371GMP8"/>
<proteinExistence type="predicted"/>
<organism evidence="3 4">
    <name type="scientific">Mucuna pruriens</name>
    <name type="common">Velvet bean</name>
    <name type="synonym">Dolichos pruriens</name>
    <dbReference type="NCBI Taxonomy" id="157652"/>
    <lineage>
        <taxon>Eukaryota</taxon>
        <taxon>Viridiplantae</taxon>
        <taxon>Streptophyta</taxon>
        <taxon>Embryophyta</taxon>
        <taxon>Tracheophyta</taxon>
        <taxon>Spermatophyta</taxon>
        <taxon>Magnoliopsida</taxon>
        <taxon>eudicotyledons</taxon>
        <taxon>Gunneridae</taxon>
        <taxon>Pentapetalae</taxon>
        <taxon>rosids</taxon>
        <taxon>fabids</taxon>
        <taxon>Fabales</taxon>
        <taxon>Fabaceae</taxon>
        <taxon>Papilionoideae</taxon>
        <taxon>50 kb inversion clade</taxon>
        <taxon>NPAAA clade</taxon>
        <taxon>indigoferoid/millettioid clade</taxon>
        <taxon>Phaseoleae</taxon>
        <taxon>Mucuna</taxon>
    </lineage>
</organism>
<dbReference type="InterPro" id="IPR053134">
    <property type="entry name" value="RNA-dir_DNA_polymerase"/>
</dbReference>
<sequence>MDGFSGYNQILMVEEDREKTTFITFWGTFYYKVMPFGLKNARATYQRAMVTLFHDMMHKEIEVYVDDMITKSTSPEQHLKDLRKLFARLHKYRLRLNSTKCTFGVKNGKLLGFVVNERGIEIDLDKVKAIREMLEPKTESEKTEWDSECQKVFEKIKQNLKNPPILVFAVQGRPLILYLIVLDESMGSMLGQQDEVGKEQVIYYLSKKFTDCEKRYPALERTCCTLVWVAKRLKQYMLSHTTLLVAKTDPIKYILEKPALTR</sequence>
<dbReference type="CDD" id="cd01647">
    <property type="entry name" value="RT_LTR"/>
    <property type="match status" value="1"/>
</dbReference>
<evidence type="ECO:0000313" key="4">
    <source>
        <dbReference type="Proteomes" id="UP000257109"/>
    </source>
</evidence>
<evidence type="ECO:0000313" key="3">
    <source>
        <dbReference type="EMBL" id="RDX91780.1"/>
    </source>
</evidence>
<dbReference type="SUPFAM" id="SSF56672">
    <property type="entry name" value="DNA/RNA polymerases"/>
    <property type="match status" value="1"/>
</dbReference>
<dbReference type="EMBL" id="QJKJ01005037">
    <property type="protein sequence ID" value="RDX91780.1"/>
    <property type="molecule type" value="Genomic_DNA"/>
</dbReference>
<dbReference type="PANTHER" id="PTHR24559:SF457">
    <property type="entry name" value="RNA-DIRECTED DNA POLYMERASE HOMOLOG"/>
    <property type="match status" value="1"/>
</dbReference>
<dbReference type="Gene3D" id="3.30.70.270">
    <property type="match status" value="1"/>
</dbReference>
<dbReference type="PANTHER" id="PTHR24559">
    <property type="entry name" value="TRANSPOSON TY3-I GAG-POL POLYPROTEIN"/>
    <property type="match status" value="1"/>
</dbReference>
<gene>
    <name evidence="3" type="primary">pol</name>
    <name evidence="3" type="ORF">CR513_26190</name>
</gene>
<dbReference type="OrthoDB" id="1291332at2759"/>
<dbReference type="InterPro" id="IPR043502">
    <property type="entry name" value="DNA/RNA_pol_sf"/>
</dbReference>
<dbReference type="Proteomes" id="UP000257109">
    <property type="component" value="Unassembled WGS sequence"/>
</dbReference>
<dbReference type="InterPro" id="IPR043128">
    <property type="entry name" value="Rev_trsase/Diguanyl_cyclase"/>
</dbReference>
<feature type="domain" description="Reverse transcriptase/retrotransposon-derived protein RNase H-like" evidence="2">
    <location>
        <begin position="145"/>
        <end position="241"/>
    </location>
</feature>
<dbReference type="InterPro" id="IPR000477">
    <property type="entry name" value="RT_dom"/>
</dbReference>
<evidence type="ECO:0000259" key="1">
    <source>
        <dbReference type="Pfam" id="PF00078"/>
    </source>
</evidence>
<name>A0A371GMP8_MUCPR</name>
<feature type="domain" description="Reverse transcriptase" evidence="1">
    <location>
        <begin position="2"/>
        <end position="114"/>
    </location>
</feature>